<evidence type="ECO:0000313" key="1">
    <source>
        <dbReference type="EMBL" id="AKL96108.1"/>
    </source>
</evidence>
<dbReference type="SMART" id="SM01321">
    <property type="entry name" value="Y1_Tnp"/>
    <property type="match status" value="1"/>
</dbReference>
<dbReference type="GO" id="GO:0006313">
    <property type="term" value="P:DNA transposition"/>
    <property type="evidence" value="ECO:0007669"/>
    <property type="project" value="InterPro"/>
</dbReference>
<dbReference type="GO" id="GO:0003677">
    <property type="term" value="F:DNA binding"/>
    <property type="evidence" value="ECO:0007669"/>
    <property type="project" value="InterPro"/>
</dbReference>
<sequence>MARTAREKSQTGIYHIMLRGIDKRNIFINDLDYEKFIEYTKKAKEKSDFTIYGYCLMTNHVHMLLKTESEEIGDVVRRITVGYAQYHNIKNGRTGHLFQNRFKSEPVNTDDYFLIVLRYIQQNPIKAGMVERIEDYKWSSYNSYIKKDTLINSTFALDYFKDIQGFIEYMTEEREDKCLEYNPKKRYTDEELEETISLLVDISILHNLDIEARDNMIKGIKETTGASNRQLSRILKIGRGILDKIK</sequence>
<organism evidence="1 2">
    <name type="scientific">Clostridium aceticum</name>
    <dbReference type="NCBI Taxonomy" id="84022"/>
    <lineage>
        <taxon>Bacteria</taxon>
        <taxon>Bacillati</taxon>
        <taxon>Bacillota</taxon>
        <taxon>Clostridia</taxon>
        <taxon>Eubacteriales</taxon>
        <taxon>Clostridiaceae</taxon>
        <taxon>Clostridium</taxon>
    </lineage>
</organism>
<dbReference type="OrthoDB" id="9788881at2"/>
<dbReference type="Gene3D" id="3.30.70.1290">
    <property type="entry name" value="Transposase IS200-like"/>
    <property type="match status" value="1"/>
</dbReference>
<dbReference type="SUPFAM" id="SSF143422">
    <property type="entry name" value="Transposase IS200-like"/>
    <property type="match status" value="1"/>
</dbReference>
<protein>
    <submittedName>
        <fullName evidence="1">Transposase</fullName>
    </submittedName>
</protein>
<dbReference type="PANTHER" id="PTHR34322">
    <property type="entry name" value="TRANSPOSASE, Y1_TNP DOMAIN-CONTAINING"/>
    <property type="match status" value="1"/>
</dbReference>
<gene>
    <name evidence="1" type="ORF">CACET_c26630</name>
</gene>
<proteinExistence type="predicted"/>
<evidence type="ECO:0000313" key="2">
    <source>
        <dbReference type="Proteomes" id="UP000035704"/>
    </source>
</evidence>
<dbReference type="PANTHER" id="PTHR34322:SF2">
    <property type="entry name" value="TRANSPOSASE IS200-LIKE DOMAIN-CONTAINING PROTEIN"/>
    <property type="match status" value="1"/>
</dbReference>
<dbReference type="RefSeq" id="WP_044826425.1">
    <property type="nucleotide sequence ID" value="NZ_CP009687.1"/>
</dbReference>
<name>A0A0D8I5K8_9CLOT</name>
<dbReference type="Pfam" id="PF01797">
    <property type="entry name" value="Y1_Tnp"/>
    <property type="match status" value="1"/>
</dbReference>
<dbReference type="EMBL" id="CP009687">
    <property type="protein sequence ID" value="AKL96108.1"/>
    <property type="molecule type" value="Genomic_DNA"/>
</dbReference>
<dbReference type="KEGG" id="cace:CACET_c26630"/>
<accession>A0A0D8I5K8</accession>
<keyword evidence="2" id="KW-1185">Reference proteome</keyword>
<dbReference type="STRING" id="84022.CACET_c26630"/>
<dbReference type="AlphaFoldDB" id="A0A0D8I5K8"/>
<dbReference type="Proteomes" id="UP000035704">
    <property type="component" value="Chromosome"/>
</dbReference>
<dbReference type="GO" id="GO:0004803">
    <property type="term" value="F:transposase activity"/>
    <property type="evidence" value="ECO:0007669"/>
    <property type="project" value="InterPro"/>
</dbReference>
<dbReference type="InterPro" id="IPR036515">
    <property type="entry name" value="Transposase_17_sf"/>
</dbReference>
<dbReference type="PATRIC" id="fig|84022.5.peg.2580"/>
<dbReference type="InterPro" id="IPR002686">
    <property type="entry name" value="Transposase_17"/>
</dbReference>
<reference evidence="1 2" key="1">
    <citation type="submission" date="2014-10" db="EMBL/GenBank/DDBJ databases">
        <title>Genome sequence of Clostridium aceticum DSM 1496.</title>
        <authorList>
            <person name="Poehlein A."/>
            <person name="Schiel-Bengelsdorf B."/>
            <person name="Gottschalk G."/>
            <person name="Duerre P."/>
            <person name="Daniel R."/>
        </authorList>
    </citation>
    <scope>NUCLEOTIDE SEQUENCE [LARGE SCALE GENOMIC DNA]</scope>
    <source>
        <strain evidence="1 2">DSM 1496</strain>
    </source>
</reference>